<feature type="coiled-coil region" evidence="6">
    <location>
        <begin position="487"/>
        <end position="550"/>
    </location>
</feature>
<dbReference type="RefSeq" id="WP_377279984.1">
    <property type="nucleotide sequence ID" value="NZ_JBHSGL010000015.1"/>
</dbReference>
<dbReference type="InterPro" id="IPR050534">
    <property type="entry name" value="Coronavir_polyprotein_1ab"/>
</dbReference>
<evidence type="ECO:0000256" key="5">
    <source>
        <dbReference type="ARBA" id="ARBA00022840"/>
    </source>
</evidence>
<dbReference type="Gene3D" id="3.40.50.300">
    <property type="entry name" value="P-loop containing nucleotide triphosphate hydrolases"/>
    <property type="match status" value="2"/>
</dbReference>
<keyword evidence="5" id="KW-0067">ATP-binding</keyword>
<evidence type="ECO:0000256" key="4">
    <source>
        <dbReference type="ARBA" id="ARBA00022806"/>
    </source>
</evidence>
<protein>
    <submittedName>
        <fullName evidence="9">DEAD/DEAH box helicase</fullName>
    </submittedName>
</protein>
<dbReference type="InterPro" id="IPR041677">
    <property type="entry name" value="DNA2/NAM7_AAA_11"/>
</dbReference>
<evidence type="ECO:0000256" key="2">
    <source>
        <dbReference type="ARBA" id="ARBA00022741"/>
    </source>
</evidence>
<dbReference type="Pfam" id="PF13087">
    <property type="entry name" value="AAA_12"/>
    <property type="match status" value="1"/>
</dbReference>
<keyword evidence="10" id="KW-1185">Reference proteome</keyword>
<reference evidence="10" key="1">
    <citation type="journal article" date="2019" name="Int. J. Syst. Evol. Microbiol.">
        <title>The Global Catalogue of Microorganisms (GCM) 10K type strain sequencing project: providing services to taxonomists for standard genome sequencing and annotation.</title>
        <authorList>
            <consortium name="The Broad Institute Genomics Platform"/>
            <consortium name="The Broad Institute Genome Sequencing Center for Infectious Disease"/>
            <person name="Wu L."/>
            <person name="Ma J."/>
        </authorList>
    </citation>
    <scope>NUCLEOTIDE SEQUENCE [LARGE SCALE GENOMIC DNA]</scope>
    <source>
        <strain evidence="10">CGMCC 1.12151</strain>
    </source>
</reference>
<proteinExistence type="inferred from homology"/>
<evidence type="ECO:0000259" key="8">
    <source>
        <dbReference type="Pfam" id="PF13087"/>
    </source>
</evidence>
<dbReference type="EMBL" id="JBHSGL010000015">
    <property type="protein sequence ID" value="MFC4714259.1"/>
    <property type="molecule type" value="Genomic_DNA"/>
</dbReference>
<dbReference type="PANTHER" id="PTHR43788:SF8">
    <property type="entry name" value="DNA-BINDING PROTEIN SMUBP-2"/>
    <property type="match status" value="1"/>
</dbReference>
<dbReference type="InterPro" id="IPR027417">
    <property type="entry name" value="P-loop_NTPase"/>
</dbReference>
<evidence type="ECO:0000313" key="9">
    <source>
        <dbReference type="EMBL" id="MFC4714259.1"/>
    </source>
</evidence>
<organism evidence="9 10">
    <name type="scientific">Planococcus dechangensis</name>
    <dbReference type="NCBI Taxonomy" id="1176255"/>
    <lineage>
        <taxon>Bacteria</taxon>
        <taxon>Bacillati</taxon>
        <taxon>Bacillota</taxon>
        <taxon>Bacilli</taxon>
        <taxon>Bacillales</taxon>
        <taxon>Caryophanaceae</taxon>
        <taxon>Planococcus</taxon>
    </lineage>
</organism>
<feature type="domain" description="DNA2/NAM7 helicase helicase" evidence="7">
    <location>
        <begin position="277"/>
        <end position="702"/>
    </location>
</feature>
<evidence type="ECO:0000256" key="1">
    <source>
        <dbReference type="ARBA" id="ARBA00007913"/>
    </source>
</evidence>
<keyword evidence="6" id="KW-0175">Coiled coil</keyword>
<name>A0ABV9MG24_9BACL</name>
<keyword evidence="2" id="KW-0547">Nucleotide-binding</keyword>
<dbReference type="Proteomes" id="UP001595932">
    <property type="component" value="Unassembled WGS sequence"/>
</dbReference>
<keyword evidence="3" id="KW-0378">Hydrolase</keyword>
<evidence type="ECO:0000259" key="7">
    <source>
        <dbReference type="Pfam" id="PF13086"/>
    </source>
</evidence>
<comment type="similarity">
    <text evidence="1">Belongs to the DNA2/NAM7 helicase family.</text>
</comment>
<comment type="caution">
    <text evidence="9">The sequence shown here is derived from an EMBL/GenBank/DDBJ whole genome shotgun (WGS) entry which is preliminary data.</text>
</comment>
<evidence type="ECO:0000256" key="6">
    <source>
        <dbReference type="SAM" id="Coils"/>
    </source>
</evidence>
<feature type="domain" description="DNA2/NAM7 helicase-like C-terminal" evidence="8">
    <location>
        <begin position="790"/>
        <end position="920"/>
    </location>
</feature>
<accession>A0ABV9MG24</accession>
<keyword evidence="4 9" id="KW-0347">Helicase</keyword>
<dbReference type="PANTHER" id="PTHR43788">
    <property type="entry name" value="DNA2/NAM7 HELICASE FAMILY MEMBER"/>
    <property type="match status" value="1"/>
</dbReference>
<evidence type="ECO:0000256" key="3">
    <source>
        <dbReference type="ARBA" id="ARBA00022801"/>
    </source>
</evidence>
<dbReference type="GO" id="GO:0004386">
    <property type="term" value="F:helicase activity"/>
    <property type="evidence" value="ECO:0007669"/>
    <property type="project" value="UniProtKB-KW"/>
</dbReference>
<dbReference type="Pfam" id="PF13086">
    <property type="entry name" value="AAA_11"/>
    <property type="match status" value="1"/>
</dbReference>
<gene>
    <name evidence="9" type="ORF">ACFO5U_15520</name>
</gene>
<sequence>MDAKKANAVIKAWHLLESATPSHVPDRGIKIEPSLLKDGQDRPEVESAVIEGHQWQGVQLSDESTYRTQSHYYMNCFRQSELTRFLRLHFKSSEESINEDSSLLFGFNFSVDSSGRYIQDSLFVPFVMYLINKLKAEETVEYNSLADEYASHLEPFKQQAEQELEKGINEQSLQKSKQAFSKFFGELEPTADFYIKTDIQEIDGLHNKANYNSPYLEDLQLILDQGENDTIRQYIEGADMKTNIDENRQYIEHALQPKFLPAGRWFSPVEHRLSLMQQVAVNQILNNGQLIDSVNGPPGTGKTTLLKEIFANVVVQRSLKMATFEHPTQAFTIENELDLDGASSSLPVFLLDEALTGFSMVVASSKQAAVENIAKELPQKTEAIRSSDDRKQSSHAQYEEIYAKTAARLAHFPDIAERLLDTEEEAWGLFSCALGESEQIDKFTEVLEGKDDESDGLTEQLEQLAAGNGEKDWQQLVQEFQGMHADIEEKKAKLQLLAEEFSGFEADRAQLAKLKQQHENNPHKETEHAIEQLEQQQLVFSEQLKDYERQGLVLPTEDYWQSGVYAYRERQQKTIWLTDELNFERGLLFLKAMELHKIFLAFNHEAIAAALSLLKSREKLDIDDDKHVRCLRNMWNMIHLVTPVIGTTFASMASMYRGVGMDFIQYLFIDEGGQASPQQAAGALWRSRKAIIVGDPVQIEPEVTIDETIMADIRKHFQLDDIFMGQGASIQLLADRANPNGTWKKDGGWMGTPLWVHRRCLDPMFSISNEIGYDDKMVLAKTGSGKVGWHDYKGTAINRHYIEEQGELVAGLIADKWSDEQQEPDVFIITPFTAVREGLKTIVRSKLESLSIEPDKIDEWIKQSIGTVHSFQGQEAEVVYFVAGTDADSDAAADWSCAKPNLLNVAVTRAKKEFYIVADRQRFSDKNYYRAIVNYVQQAEEQAEKNHNG</sequence>
<dbReference type="SUPFAM" id="SSF52540">
    <property type="entry name" value="P-loop containing nucleoside triphosphate hydrolases"/>
    <property type="match status" value="1"/>
</dbReference>
<dbReference type="InterPro" id="IPR041679">
    <property type="entry name" value="DNA2/NAM7-like_C"/>
</dbReference>
<evidence type="ECO:0000313" key="10">
    <source>
        <dbReference type="Proteomes" id="UP001595932"/>
    </source>
</evidence>